<protein>
    <submittedName>
        <fullName evidence="9">RagB/SusD family nutrient uptake outer membrane protein</fullName>
    </submittedName>
</protein>
<feature type="chain" id="PRO_5029862089" evidence="6">
    <location>
        <begin position="24"/>
        <end position="499"/>
    </location>
</feature>
<evidence type="ECO:0000256" key="1">
    <source>
        <dbReference type="ARBA" id="ARBA00004442"/>
    </source>
</evidence>
<dbReference type="Proteomes" id="UP000441358">
    <property type="component" value="Unassembled WGS sequence"/>
</dbReference>
<dbReference type="Pfam" id="PF07980">
    <property type="entry name" value="SusD_RagB"/>
    <property type="match status" value="1"/>
</dbReference>
<comment type="similarity">
    <text evidence="2">Belongs to the SusD family.</text>
</comment>
<dbReference type="InterPro" id="IPR012944">
    <property type="entry name" value="SusD_RagB_dom"/>
</dbReference>
<sequence length="499" mass="56551">MKNILNKKLLWALPLAFSLTVSSCSDFLDKIPENSVEVESVDYSNTANMYMPVSGIYAKSRNLLAAWSTYGCLLVRGDDVDKGGSPTDQMEYEYASKFQYGQLSSFWALNGTWQNYYNVISLVNSALSSLDNYAQHLTSENDKQLNAQYQAEARFFRALAYFYLVNLWGDVPILVDNQELGIFRSPKEDVLQYMYDELDYCIANLPAIRPNESSHPGAVTKYTAETLKAKVKMYNNEWEDVLALTNNIIDSGKFELYNDFYELFKIPGKLCNESLLEYQFTDFGTGSGDIVQSDNWFSFQGPRGEAPISGWAFMEPTQKIQDLFTKRGETVRAETTFLKTGETTRDGDYIQPATGEEPTVYNGKAYTPANQMTEGRLNYGDNNNIRVFRYADVLLMNAEARVRLGQSGDAPLNLVRERAGMAPLTNATLDQILEERQVELAVEWGERFFDLVRTDRATQELDGFVKGEHEYYPIPQDQIDLNANLEADPVPFESETASE</sequence>
<keyword evidence="3 6" id="KW-0732">Signal</keyword>
<dbReference type="EMBL" id="WKMC01000004">
    <property type="protein sequence ID" value="MRZ50207.1"/>
    <property type="molecule type" value="Genomic_DNA"/>
</dbReference>
<organism evidence="9 10">
    <name type="scientific">Parabacteroides distasonis</name>
    <dbReference type="NCBI Taxonomy" id="823"/>
    <lineage>
        <taxon>Bacteria</taxon>
        <taxon>Pseudomonadati</taxon>
        <taxon>Bacteroidota</taxon>
        <taxon>Bacteroidia</taxon>
        <taxon>Bacteroidales</taxon>
        <taxon>Tannerellaceae</taxon>
        <taxon>Parabacteroides</taxon>
    </lineage>
</organism>
<dbReference type="OMA" id="WGFYEPS"/>
<evidence type="ECO:0000259" key="7">
    <source>
        <dbReference type="Pfam" id="PF07980"/>
    </source>
</evidence>
<dbReference type="SUPFAM" id="SSF48452">
    <property type="entry name" value="TPR-like"/>
    <property type="match status" value="1"/>
</dbReference>
<evidence type="ECO:0000259" key="8">
    <source>
        <dbReference type="Pfam" id="PF14322"/>
    </source>
</evidence>
<dbReference type="InterPro" id="IPR011990">
    <property type="entry name" value="TPR-like_helical_dom_sf"/>
</dbReference>
<keyword evidence="5" id="KW-0998">Cell outer membrane</keyword>
<proteinExistence type="inferred from homology"/>
<evidence type="ECO:0000313" key="10">
    <source>
        <dbReference type="Proteomes" id="UP000441358"/>
    </source>
</evidence>
<name>A0A7K0HK60_PARDI</name>
<evidence type="ECO:0000256" key="2">
    <source>
        <dbReference type="ARBA" id="ARBA00006275"/>
    </source>
</evidence>
<accession>A0A7K0HK60</accession>
<dbReference type="InterPro" id="IPR033985">
    <property type="entry name" value="SusD-like_N"/>
</dbReference>
<dbReference type="Gene3D" id="1.25.40.390">
    <property type="match status" value="1"/>
</dbReference>
<dbReference type="AlphaFoldDB" id="A0A7K0HK60"/>
<gene>
    <name evidence="9" type="ORF">GKD66_08225</name>
</gene>
<feature type="signal peptide" evidence="6">
    <location>
        <begin position="1"/>
        <end position="23"/>
    </location>
</feature>
<dbReference type="GO" id="GO:0009279">
    <property type="term" value="C:cell outer membrane"/>
    <property type="evidence" value="ECO:0007669"/>
    <property type="project" value="UniProtKB-SubCell"/>
</dbReference>
<evidence type="ECO:0000313" key="9">
    <source>
        <dbReference type="EMBL" id="MRZ50207.1"/>
    </source>
</evidence>
<evidence type="ECO:0000256" key="6">
    <source>
        <dbReference type="SAM" id="SignalP"/>
    </source>
</evidence>
<dbReference type="Pfam" id="PF14322">
    <property type="entry name" value="SusD-like_3"/>
    <property type="match status" value="1"/>
</dbReference>
<comment type="caution">
    <text evidence="9">The sequence shown here is derived from an EMBL/GenBank/DDBJ whole genome shotgun (WGS) entry which is preliminary data.</text>
</comment>
<reference evidence="9 10" key="1">
    <citation type="journal article" date="2019" name="Nat. Med.">
        <title>A library of human gut bacterial isolates paired with longitudinal multiomics data enables mechanistic microbiome research.</title>
        <authorList>
            <person name="Poyet M."/>
            <person name="Groussin M."/>
            <person name="Gibbons S.M."/>
            <person name="Avila-Pacheco J."/>
            <person name="Jiang X."/>
            <person name="Kearney S.M."/>
            <person name="Perrotta A.R."/>
            <person name="Berdy B."/>
            <person name="Zhao S."/>
            <person name="Lieberman T.D."/>
            <person name="Swanson P.K."/>
            <person name="Smith M."/>
            <person name="Roesemann S."/>
            <person name="Alexander J.E."/>
            <person name="Rich S.A."/>
            <person name="Livny J."/>
            <person name="Vlamakis H."/>
            <person name="Clish C."/>
            <person name="Bullock K."/>
            <person name="Deik A."/>
            <person name="Scott J."/>
            <person name="Pierce K.A."/>
            <person name="Xavier R.J."/>
            <person name="Alm E.J."/>
        </authorList>
    </citation>
    <scope>NUCLEOTIDE SEQUENCE [LARGE SCALE GENOMIC DNA]</scope>
    <source>
        <strain evidence="9 10">BIOML-A32</strain>
    </source>
</reference>
<feature type="domain" description="RagB/SusD" evidence="7">
    <location>
        <begin position="273"/>
        <end position="468"/>
    </location>
</feature>
<feature type="domain" description="SusD-like N-terminal" evidence="8">
    <location>
        <begin position="110"/>
        <end position="176"/>
    </location>
</feature>
<evidence type="ECO:0000256" key="3">
    <source>
        <dbReference type="ARBA" id="ARBA00022729"/>
    </source>
</evidence>
<evidence type="ECO:0000256" key="4">
    <source>
        <dbReference type="ARBA" id="ARBA00023136"/>
    </source>
</evidence>
<evidence type="ECO:0000256" key="5">
    <source>
        <dbReference type="ARBA" id="ARBA00023237"/>
    </source>
</evidence>
<dbReference type="RefSeq" id="WP_011967127.1">
    <property type="nucleotide sequence ID" value="NZ_CP069431.1"/>
</dbReference>
<comment type="subcellular location">
    <subcellularLocation>
        <location evidence="1">Cell outer membrane</location>
    </subcellularLocation>
</comment>
<keyword evidence="4" id="KW-0472">Membrane</keyword>
<dbReference type="PROSITE" id="PS51257">
    <property type="entry name" value="PROKAR_LIPOPROTEIN"/>
    <property type="match status" value="1"/>
</dbReference>